<evidence type="ECO:0000313" key="1">
    <source>
        <dbReference type="EMBL" id="KAI7996856.1"/>
    </source>
</evidence>
<keyword evidence="2" id="KW-1185">Reference proteome</keyword>
<evidence type="ECO:0000313" key="2">
    <source>
        <dbReference type="Proteomes" id="UP001060215"/>
    </source>
</evidence>
<organism evidence="1 2">
    <name type="scientific">Camellia lanceoleosa</name>
    <dbReference type="NCBI Taxonomy" id="1840588"/>
    <lineage>
        <taxon>Eukaryota</taxon>
        <taxon>Viridiplantae</taxon>
        <taxon>Streptophyta</taxon>
        <taxon>Embryophyta</taxon>
        <taxon>Tracheophyta</taxon>
        <taxon>Spermatophyta</taxon>
        <taxon>Magnoliopsida</taxon>
        <taxon>eudicotyledons</taxon>
        <taxon>Gunneridae</taxon>
        <taxon>Pentapetalae</taxon>
        <taxon>asterids</taxon>
        <taxon>Ericales</taxon>
        <taxon>Theaceae</taxon>
        <taxon>Camellia</taxon>
    </lineage>
</organism>
<protein>
    <submittedName>
        <fullName evidence="1">Sucrose nonfermenting 4-like protein</fullName>
    </submittedName>
</protein>
<name>A0ACC0G9Z8_9ERIC</name>
<sequence>FQNCCDLPRFEARRCVAVSFPSVFVGVKSSLCAVSSVAIGGSSVTSFMDIFEYSHSGANYGEVMGSGSGAGSFLKVVANNFDVLAGYLSLSLYLLYPNSIDTETRNFVIVMNLEVAKEDWRHPLIKYFINANEKGLAVVPIWDSNRRQISGMLTASDFILILMELLMHLHRNHATLTDEQLEVHTISAWKEGKSQQYGEAFRDAQLMFGRPLIWAGPDESLKDVALMILQNKISTVPIIYSTIEESCPLLLHITCLSGILKCGWLCQVI</sequence>
<gene>
    <name evidence="1" type="ORF">LOK49_LG10G01585</name>
</gene>
<feature type="non-terminal residue" evidence="1">
    <location>
        <position position="1"/>
    </location>
</feature>
<accession>A0ACC0G9Z8</accession>
<dbReference type="Proteomes" id="UP001060215">
    <property type="component" value="Chromosome 10"/>
</dbReference>
<dbReference type="EMBL" id="CM045767">
    <property type="protein sequence ID" value="KAI7996856.1"/>
    <property type="molecule type" value="Genomic_DNA"/>
</dbReference>
<proteinExistence type="predicted"/>
<comment type="caution">
    <text evidence="1">The sequence shown here is derived from an EMBL/GenBank/DDBJ whole genome shotgun (WGS) entry which is preliminary data.</text>
</comment>
<reference evidence="1 2" key="1">
    <citation type="journal article" date="2022" name="Plant J.">
        <title>Chromosome-level genome of Camellia lanceoleosa provides a valuable resource for understanding genome evolution and self-incompatibility.</title>
        <authorList>
            <person name="Gong W."/>
            <person name="Xiao S."/>
            <person name="Wang L."/>
            <person name="Liao Z."/>
            <person name="Chang Y."/>
            <person name="Mo W."/>
            <person name="Hu G."/>
            <person name="Li W."/>
            <person name="Zhao G."/>
            <person name="Zhu H."/>
            <person name="Hu X."/>
            <person name="Ji K."/>
            <person name="Xiang X."/>
            <person name="Song Q."/>
            <person name="Yuan D."/>
            <person name="Jin S."/>
            <person name="Zhang L."/>
        </authorList>
    </citation>
    <scope>NUCLEOTIDE SEQUENCE [LARGE SCALE GENOMIC DNA]</scope>
    <source>
        <strain evidence="1">SQ_2022a</strain>
    </source>
</reference>